<evidence type="ECO:0000313" key="1">
    <source>
        <dbReference type="EMBL" id="KKL85969.1"/>
    </source>
</evidence>
<sequence>MAVNQVGSLTTFLADTVIDPVPVNSNFTTLKDSLNSLITGSNEIAGGLTVGGSLTIASGGLTVTAGGITITAGGLDLTTDNITNVGTIGATGNITTSEELRSTGGGETGKFLTGGAGATVFAFSGANFDIRAGDGMQSSQ</sequence>
<name>A0A0F9FHU0_9ZZZZ</name>
<accession>A0A0F9FHU0</accession>
<comment type="caution">
    <text evidence="1">The sequence shown here is derived from an EMBL/GenBank/DDBJ whole genome shotgun (WGS) entry which is preliminary data.</text>
</comment>
<organism evidence="1">
    <name type="scientific">marine sediment metagenome</name>
    <dbReference type="NCBI Taxonomy" id="412755"/>
    <lineage>
        <taxon>unclassified sequences</taxon>
        <taxon>metagenomes</taxon>
        <taxon>ecological metagenomes</taxon>
    </lineage>
</organism>
<dbReference type="AlphaFoldDB" id="A0A0F9FHU0"/>
<protein>
    <submittedName>
        <fullName evidence="1">Uncharacterized protein</fullName>
    </submittedName>
</protein>
<gene>
    <name evidence="1" type="ORF">LCGC14_1949440</name>
</gene>
<feature type="non-terminal residue" evidence="1">
    <location>
        <position position="140"/>
    </location>
</feature>
<reference evidence="1" key="1">
    <citation type="journal article" date="2015" name="Nature">
        <title>Complex archaea that bridge the gap between prokaryotes and eukaryotes.</title>
        <authorList>
            <person name="Spang A."/>
            <person name="Saw J.H."/>
            <person name="Jorgensen S.L."/>
            <person name="Zaremba-Niedzwiedzka K."/>
            <person name="Martijn J."/>
            <person name="Lind A.E."/>
            <person name="van Eijk R."/>
            <person name="Schleper C."/>
            <person name="Guy L."/>
            <person name="Ettema T.J."/>
        </authorList>
    </citation>
    <scope>NUCLEOTIDE SEQUENCE</scope>
</reference>
<proteinExistence type="predicted"/>
<dbReference type="EMBL" id="LAZR01021252">
    <property type="protein sequence ID" value="KKL85969.1"/>
    <property type="molecule type" value="Genomic_DNA"/>
</dbReference>